<comment type="caution">
    <text evidence="2">The sequence shown here is derived from an EMBL/GenBank/DDBJ whole genome shotgun (WGS) entry which is preliminary data.</text>
</comment>
<dbReference type="AlphaFoldDB" id="A0A4R8RCB5"/>
<evidence type="ECO:0000313" key="3">
    <source>
        <dbReference type="Proteomes" id="UP000295703"/>
    </source>
</evidence>
<protein>
    <recommendedName>
        <fullName evidence="4">Secreted protein</fullName>
    </recommendedName>
</protein>
<accession>A0A4R8RCB5</accession>
<gene>
    <name evidence="2" type="ORF">CTRI78_v006526</name>
</gene>
<keyword evidence="3" id="KW-1185">Reference proteome</keyword>
<organism evidence="2 3">
    <name type="scientific">Colletotrichum trifolii</name>
    <dbReference type="NCBI Taxonomy" id="5466"/>
    <lineage>
        <taxon>Eukaryota</taxon>
        <taxon>Fungi</taxon>
        <taxon>Dikarya</taxon>
        <taxon>Ascomycota</taxon>
        <taxon>Pezizomycotina</taxon>
        <taxon>Sordariomycetes</taxon>
        <taxon>Hypocreomycetidae</taxon>
        <taxon>Glomerellales</taxon>
        <taxon>Glomerellaceae</taxon>
        <taxon>Colletotrichum</taxon>
        <taxon>Colletotrichum orbiculare species complex</taxon>
    </lineage>
</organism>
<evidence type="ECO:0008006" key="4">
    <source>
        <dbReference type="Google" id="ProtNLM"/>
    </source>
</evidence>
<name>A0A4R8RCB5_COLTR</name>
<dbReference type="Proteomes" id="UP000295703">
    <property type="component" value="Unassembled WGS sequence"/>
</dbReference>
<sequence length="154" mass="16998">MQITTVLSALSIVVSGAFAGCFTSGEESHPTEANIYSHIWRGCHSWFRPDFKPFASRSICLFDRTGQRWDLVVTHEENQDIALVDRHCYYGLAEQAQCKFGGERRVGPFTFRADPQSGDCPEDVPSVQVVDASGEALAEFDEDVVTASSTEEAT</sequence>
<dbReference type="EMBL" id="RYZW01000062">
    <property type="protein sequence ID" value="TDZ54125.1"/>
    <property type="molecule type" value="Genomic_DNA"/>
</dbReference>
<keyword evidence="1" id="KW-0732">Signal</keyword>
<proteinExistence type="predicted"/>
<evidence type="ECO:0000256" key="1">
    <source>
        <dbReference type="SAM" id="SignalP"/>
    </source>
</evidence>
<feature type="signal peptide" evidence="1">
    <location>
        <begin position="1"/>
        <end position="19"/>
    </location>
</feature>
<evidence type="ECO:0000313" key="2">
    <source>
        <dbReference type="EMBL" id="TDZ54125.1"/>
    </source>
</evidence>
<reference evidence="2 3" key="1">
    <citation type="submission" date="2018-12" db="EMBL/GenBank/DDBJ databases">
        <title>Genome sequence and assembly of Colletotrichum trifolii.</title>
        <authorList>
            <person name="Gan P."/>
            <person name="Shirasu K."/>
        </authorList>
    </citation>
    <scope>NUCLEOTIDE SEQUENCE [LARGE SCALE GENOMIC DNA]</scope>
    <source>
        <strain evidence="2 3">543-2</strain>
    </source>
</reference>
<feature type="chain" id="PRO_5020893045" description="Secreted protein" evidence="1">
    <location>
        <begin position="20"/>
        <end position="154"/>
    </location>
</feature>